<protein>
    <submittedName>
        <fullName evidence="2">Molybdopterin oxidoreductase iron-sulfur protein</fullName>
    </submittedName>
</protein>
<sequence>MIELPVVNPDGAETPGSGKRLWRSTADLRRDPEWVKLAHDEFMPGVAEPPSGTSRRQFLQIMGASMALAGLTACRRPVEKILPYVRQPEEIIPGIPLYYATAMPFRGSVRPLLVESHEGRPTKIEGNPDHPLSRGATGVFEQASLLNLYDPDRSQQVLRKGEPASWGDFVQFARSLAAEAGTKRLAVLCEPSSSPTLAALRRELERRYAQVRWVTYRPEGDDHEALGLQQAFGRPVRARYRFSEARVIVSLDADFLGPTDRNFVENTREFAASRRMERPEDEISRLYVIESTYTVTGGMADHRLRLRAGDIPAFAAALAAELGVGELREAGARFAGHPYVVEIARDLRAAGARGVVLAGETQPPAVHALCAVINDLLGSLGRTVILHALDEPATAQHAALAELVQAMQAGAVDALLLLNVNPVYDAPAALGFAEALAQVPEVIHLGLHMDETARRSTWHLPSTHYLEAWGDGRAYDGTLSVIQPLIAPLYEAAHSPLEVLALLATGEEQSAYDLVRNTWRRLLAGRGAFEQAWQRVLHDGFLPDSGYPTVSLRPNRQALADWPQAAEGGLEVVFRLDPTVLDGSFANNAWAQELPDPITKIVWDNVAILSPKTAAALGVKAEYHKGVYIADVIELSLDGRAVELPVWVLPGHPDDSITVYLGYGREITSTRPERKTPFFDLDEYTDMYGHGAIATGVGPRTWPRCGGPDNTWVAYGAQVRKTGRTYKIVTTQDHGSMVGRPLVRLSTVEEFRKNPDFAKEAEPPLEGLEPWDQYPTLWEENHPSKQPAFQDSDYYRNQWAMVIDLNACTGCNACIVACDSENNIPMVGKNEVGRGREMHWLRIDRYFVSDEAHADDPQIVVQPVPCMHCENAPCESVCPVAATVHSPDGLNEMVYNRCIGTRYCSNNCPYKVRRFNWFNWVKTLPIQVQMAQNPDVTVRFRGVMEKCTYCVQRIREAQRQANIEKRPLRDGEVKTACQQACPAEAITFGDLNDPNNAVVKQRQNARRYEMLAALNVKPRTSYLARITNPNPRLLEQEPVA</sequence>
<evidence type="ECO:0000313" key="2">
    <source>
        <dbReference type="EMBL" id="ABV55245.1"/>
    </source>
</evidence>
<accession>A8HC62</accession>
<dbReference type="PANTHER" id="PTHR42783">
    <property type="entry name" value="GLUTAMATE SYNTHASE [NADPH] SMALL CHAIN"/>
    <property type="match status" value="1"/>
</dbReference>
<dbReference type="Gene3D" id="3.30.2070.10">
    <property type="entry name" value="Formate dehydrogenase/DMSO reductase"/>
    <property type="match status" value="1"/>
</dbReference>
<dbReference type="CDD" id="cd10551">
    <property type="entry name" value="PsrB"/>
    <property type="match status" value="1"/>
</dbReference>
<dbReference type="Pfam" id="PF13247">
    <property type="entry name" value="Fer4_11"/>
    <property type="match status" value="1"/>
</dbReference>
<feature type="domain" description="4Fe-4S ferredoxin-type" evidence="1">
    <location>
        <begin position="889"/>
        <end position="918"/>
    </location>
</feature>
<dbReference type="Gene3D" id="3.30.70.20">
    <property type="match status" value="2"/>
</dbReference>
<gene>
    <name evidence="2" type="primary">mboR</name>
</gene>
<dbReference type="Gene3D" id="2.20.25.90">
    <property type="entry name" value="ADC-like domains"/>
    <property type="match status" value="1"/>
</dbReference>
<proteinExistence type="predicted"/>
<dbReference type="InterPro" id="IPR017896">
    <property type="entry name" value="4Fe4S_Fe-S-bd"/>
</dbReference>
<dbReference type="PANTHER" id="PTHR42783:SF3">
    <property type="entry name" value="GLUTAMATE SYNTHASE [NADPH] SMALL CHAIN-RELATED"/>
    <property type="match status" value="1"/>
</dbReference>
<dbReference type="EMBL" id="EU003442">
    <property type="protein sequence ID" value="ABV55245.1"/>
    <property type="molecule type" value="Genomic_DNA"/>
</dbReference>
<dbReference type="SUPFAM" id="SSF53706">
    <property type="entry name" value="Formate dehydrogenase/DMSO reductase, domains 1-3"/>
    <property type="match status" value="1"/>
</dbReference>
<dbReference type="AlphaFoldDB" id="A8HC62"/>
<dbReference type="InterPro" id="IPR030948">
    <property type="entry name" value="TAT_var_transloc_signal_dom"/>
</dbReference>
<feature type="domain" description="4Fe-4S ferredoxin-type" evidence="1">
    <location>
        <begin position="857"/>
        <end position="888"/>
    </location>
</feature>
<dbReference type="CDD" id="cd02784">
    <property type="entry name" value="MopB_CT_PHLH"/>
    <property type="match status" value="1"/>
</dbReference>
<dbReference type="SUPFAM" id="SSF54862">
    <property type="entry name" value="4Fe-4S ferredoxins"/>
    <property type="match status" value="1"/>
</dbReference>
<dbReference type="Gene3D" id="3.40.50.740">
    <property type="match status" value="1"/>
</dbReference>
<organism evidence="2">
    <name type="scientific">Rhodothermus marinus</name>
    <name type="common">Rhodothermus obamensis</name>
    <dbReference type="NCBI Taxonomy" id="29549"/>
    <lineage>
        <taxon>Bacteria</taxon>
        <taxon>Pseudomonadati</taxon>
        <taxon>Rhodothermota</taxon>
        <taxon>Rhodothermia</taxon>
        <taxon>Rhodothermales</taxon>
        <taxon>Rhodothermaceae</taxon>
        <taxon>Rhodothermus</taxon>
    </lineage>
</organism>
<name>A8HC62_RHOMR</name>
<dbReference type="NCBIfam" id="TIGR04519">
    <property type="entry name" value="MoCo_extend_TAT"/>
    <property type="match status" value="1"/>
</dbReference>
<dbReference type="PROSITE" id="PS51379">
    <property type="entry name" value="4FE4S_FER_2"/>
    <property type="match status" value="3"/>
</dbReference>
<reference evidence="2" key="1">
    <citation type="journal article" date="2007" name="FEBS Lett.">
        <title>The alternative complex III from Rhodothermus marinus - a prototype of a new family of quinol:electron acceptor oxidoreductases.</title>
        <authorList>
            <person name="Pereira M.M."/>
            <person name="Refojo P.N."/>
            <person name="Hreggvidsson G.O."/>
            <person name="Hjorleifsdottir S."/>
            <person name="Teixeira M."/>
        </authorList>
    </citation>
    <scope>NUCLEOTIDE SEQUENCE</scope>
    <source>
        <strain evidence="2">ITI378</strain>
    </source>
</reference>
<feature type="domain" description="4Fe-4S ferredoxin-type" evidence="1">
    <location>
        <begin position="799"/>
        <end position="829"/>
    </location>
</feature>
<evidence type="ECO:0000259" key="1">
    <source>
        <dbReference type="PROSITE" id="PS51379"/>
    </source>
</evidence>